<dbReference type="Gene3D" id="1.10.287.1260">
    <property type="match status" value="1"/>
</dbReference>
<evidence type="ECO:0000259" key="7">
    <source>
        <dbReference type="Pfam" id="PF00924"/>
    </source>
</evidence>
<comment type="similarity">
    <text evidence="2">Belongs to the MscS (TC 1.A.23) family.</text>
</comment>
<evidence type="ECO:0000256" key="1">
    <source>
        <dbReference type="ARBA" id="ARBA00004651"/>
    </source>
</evidence>
<dbReference type="InterPro" id="IPR023408">
    <property type="entry name" value="MscS_beta-dom_sf"/>
</dbReference>
<evidence type="ECO:0000313" key="10">
    <source>
        <dbReference type="Proteomes" id="UP000226525"/>
    </source>
</evidence>
<evidence type="ECO:0000256" key="6">
    <source>
        <dbReference type="ARBA" id="ARBA00023136"/>
    </source>
</evidence>
<dbReference type="InterPro" id="IPR011066">
    <property type="entry name" value="MscS_channel_C_sf"/>
</dbReference>
<dbReference type="AlphaFoldDB" id="A0A2D6YI82"/>
<dbReference type="InterPro" id="IPR010920">
    <property type="entry name" value="LSM_dom_sf"/>
</dbReference>
<keyword evidence="5" id="KW-1133">Transmembrane helix</keyword>
<evidence type="ECO:0000256" key="2">
    <source>
        <dbReference type="ARBA" id="ARBA00008017"/>
    </source>
</evidence>
<keyword evidence="6" id="KW-0472">Membrane</keyword>
<dbReference type="EMBL" id="NZEX01000059">
    <property type="protein sequence ID" value="MAH62907.1"/>
    <property type="molecule type" value="Genomic_DNA"/>
</dbReference>
<dbReference type="InterPro" id="IPR052702">
    <property type="entry name" value="MscS-like_channel"/>
</dbReference>
<comment type="subcellular location">
    <subcellularLocation>
        <location evidence="1">Cell membrane</location>
        <topology evidence="1">Multi-pass membrane protein</topology>
    </subcellularLocation>
</comment>
<evidence type="ECO:0000256" key="5">
    <source>
        <dbReference type="ARBA" id="ARBA00022989"/>
    </source>
</evidence>
<dbReference type="Gene3D" id="3.30.70.100">
    <property type="match status" value="1"/>
</dbReference>
<keyword evidence="4" id="KW-0812">Transmembrane</keyword>
<dbReference type="SUPFAM" id="SSF50182">
    <property type="entry name" value="Sm-like ribonucleoproteins"/>
    <property type="match status" value="1"/>
</dbReference>
<evidence type="ECO:0000313" key="9">
    <source>
        <dbReference type="EMBL" id="MAH62907.1"/>
    </source>
</evidence>
<evidence type="ECO:0000256" key="4">
    <source>
        <dbReference type="ARBA" id="ARBA00022692"/>
    </source>
</evidence>
<dbReference type="PANTHER" id="PTHR30347">
    <property type="entry name" value="POTASSIUM CHANNEL RELATED"/>
    <property type="match status" value="1"/>
</dbReference>
<dbReference type="InterPro" id="IPR006685">
    <property type="entry name" value="MscS_channel_2nd"/>
</dbReference>
<keyword evidence="3" id="KW-1003">Cell membrane</keyword>
<evidence type="ECO:0000259" key="8">
    <source>
        <dbReference type="Pfam" id="PF21082"/>
    </source>
</evidence>
<dbReference type="GO" id="GO:0055085">
    <property type="term" value="P:transmembrane transport"/>
    <property type="evidence" value="ECO:0007669"/>
    <property type="project" value="InterPro"/>
</dbReference>
<feature type="domain" description="Mechanosensitive ion channel MscS" evidence="7">
    <location>
        <begin position="34"/>
        <end position="100"/>
    </location>
</feature>
<dbReference type="SUPFAM" id="SSF82689">
    <property type="entry name" value="Mechanosensitive channel protein MscS (YggB), C-terminal domain"/>
    <property type="match status" value="1"/>
</dbReference>
<dbReference type="PANTHER" id="PTHR30347:SF1">
    <property type="entry name" value="MECHANOSENSITIVE CHANNEL MSCK"/>
    <property type="match status" value="1"/>
</dbReference>
<proteinExistence type="inferred from homology"/>
<reference evidence="10" key="1">
    <citation type="submission" date="2017-09" db="EMBL/GenBank/DDBJ databases">
        <title>The Reconstruction of 2,631 Draft Metagenome-Assembled Genomes from the Global Oceans.</title>
        <authorList>
            <person name="Tully B.J."/>
            <person name="Graham E.D."/>
            <person name="Heidelberg J.F."/>
        </authorList>
    </citation>
    <scope>NUCLEOTIDE SEQUENCE [LARGE SCALE GENOMIC DNA]</scope>
</reference>
<protein>
    <submittedName>
        <fullName evidence="9">Potassium transporter KefA</fullName>
    </submittedName>
</protein>
<dbReference type="GO" id="GO:0005886">
    <property type="term" value="C:plasma membrane"/>
    <property type="evidence" value="ECO:0007669"/>
    <property type="project" value="UniProtKB-SubCell"/>
</dbReference>
<dbReference type="Pfam" id="PF21082">
    <property type="entry name" value="MS_channel_3rd"/>
    <property type="match status" value="1"/>
</dbReference>
<accession>A0A2D6YI82</accession>
<organism evidence="9 10">
    <name type="scientific">SAR324 cluster bacterium</name>
    <dbReference type="NCBI Taxonomy" id="2024889"/>
    <lineage>
        <taxon>Bacteria</taxon>
        <taxon>Deltaproteobacteria</taxon>
        <taxon>SAR324 cluster</taxon>
    </lineage>
</organism>
<gene>
    <name evidence="9" type="ORF">CMN54_05560</name>
</gene>
<sequence length="203" mass="22457">MGLLFGLAALGVNSASLAVAFGAVGIGLGFGLQNIFSNFVSGLILLFERPIQVGNDSKINGIWGVVKTINVRSTLLQTYDNAPLIMPNSEFIGQTVTNWSYKDPRVRRTVNIGVAYGTEPELIRKEILAMAEQHPKVLAVPAPVVHFADFGDSALMFRLYYHTTLDFGMISETEIRLQIDERFHELGIVIPFPQRDVHFHVAE</sequence>
<name>A0A2D6YI82_9DELT</name>
<dbReference type="Pfam" id="PF00924">
    <property type="entry name" value="MS_channel_2nd"/>
    <property type="match status" value="1"/>
</dbReference>
<dbReference type="Proteomes" id="UP000226525">
    <property type="component" value="Unassembled WGS sequence"/>
</dbReference>
<feature type="domain" description="Mechanosensitive ion channel MscS C-terminal" evidence="8">
    <location>
        <begin position="109"/>
        <end position="190"/>
    </location>
</feature>
<dbReference type="InterPro" id="IPR049278">
    <property type="entry name" value="MS_channel_C"/>
</dbReference>
<dbReference type="Gene3D" id="2.30.30.60">
    <property type="match status" value="1"/>
</dbReference>
<evidence type="ECO:0000256" key="3">
    <source>
        <dbReference type="ARBA" id="ARBA00022475"/>
    </source>
</evidence>
<comment type="caution">
    <text evidence="9">The sequence shown here is derived from an EMBL/GenBank/DDBJ whole genome shotgun (WGS) entry which is preliminary data.</text>
</comment>